<evidence type="ECO:0000256" key="3">
    <source>
        <dbReference type="ARBA" id="ARBA00004609"/>
    </source>
</evidence>
<evidence type="ECO:0000256" key="6">
    <source>
        <dbReference type="ARBA" id="ARBA00022512"/>
    </source>
</evidence>
<evidence type="ECO:0000256" key="5">
    <source>
        <dbReference type="ARBA" id="ARBA00022475"/>
    </source>
</evidence>
<keyword evidence="6" id="KW-0134">Cell wall</keyword>
<organism evidence="26 27">
    <name type="scientific">Mycena alexandri</name>
    <dbReference type="NCBI Taxonomy" id="1745969"/>
    <lineage>
        <taxon>Eukaryota</taxon>
        <taxon>Fungi</taxon>
        <taxon>Dikarya</taxon>
        <taxon>Basidiomycota</taxon>
        <taxon>Agaricomycotina</taxon>
        <taxon>Agaricomycetes</taxon>
        <taxon>Agaricomycetidae</taxon>
        <taxon>Agaricales</taxon>
        <taxon>Marasmiineae</taxon>
        <taxon>Mycenaceae</taxon>
        <taxon>Mycena</taxon>
    </lineage>
</organism>
<protein>
    <recommendedName>
        <fullName evidence="20">chitin deacetylase</fullName>
        <ecNumber evidence="20">3.5.1.41</ecNumber>
    </recommendedName>
</protein>
<evidence type="ECO:0000256" key="13">
    <source>
        <dbReference type="ARBA" id="ARBA00023136"/>
    </source>
</evidence>
<dbReference type="PANTHER" id="PTHR10587">
    <property type="entry name" value="GLYCOSYL TRANSFERASE-RELATED"/>
    <property type="match status" value="1"/>
</dbReference>
<feature type="chain" id="PRO_5042131597" description="chitin deacetylase" evidence="24">
    <location>
        <begin position="18"/>
        <end position="457"/>
    </location>
</feature>
<evidence type="ECO:0000259" key="25">
    <source>
        <dbReference type="PROSITE" id="PS51677"/>
    </source>
</evidence>
<dbReference type="PROSITE" id="PS51677">
    <property type="entry name" value="NODB"/>
    <property type="match status" value="1"/>
</dbReference>
<keyword evidence="13 23" id="KW-0472">Membrane</keyword>
<evidence type="ECO:0000256" key="7">
    <source>
        <dbReference type="ARBA" id="ARBA00022525"/>
    </source>
</evidence>
<dbReference type="Gene3D" id="3.20.20.370">
    <property type="entry name" value="Glycoside hydrolase/deacetylase"/>
    <property type="match status" value="1"/>
</dbReference>
<keyword evidence="12" id="KW-0146">Chitin degradation</keyword>
<keyword evidence="7" id="KW-0964">Secreted</keyword>
<keyword evidence="14" id="KW-0325">Glycoprotein</keyword>
<keyword evidence="10 24" id="KW-0732">Signal</keyword>
<reference evidence="26" key="1">
    <citation type="submission" date="2023-03" db="EMBL/GenBank/DDBJ databases">
        <title>Massive genome expansion in bonnet fungi (Mycena s.s.) driven by repeated elements and novel gene families across ecological guilds.</title>
        <authorList>
            <consortium name="Lawrence Berkeley National Laboratory"/>
            <person name="Harder C.B."/>
            <person name="Miyauchi S."/>
            <person name="Viragh M."/>
            <person name="Kuo A."/>
            <person name="Thoen E."/>
            <person name="Andreopoulos B."/>
            <person name="Lu D."/>
            <person name="Skrede I."/>
            <person name="Drula E."/>
            <person name="Henrissat B."/>
            <person name="Morin E."/>
            <person name="Kohler A."/>
            <person name="Barry K."/>
            <person name="LaButti K."/>
            <person name="Morin E."/>
            <person name="Salamov A."/>
            <person name="Lipzen A."/>
            <person name="Mereny Z."/>
            <person name="Hegedus B."/>
            <person name="Baldrian P."/>
            <person name="Stursova M."/>
            <person name="Weitz H."/>
            <person name="Taylor A."/>
            <person name="Grigoriev I.V."/>
            <person name="Nagy L.G."/>
            <person name="Martin F."/>
            <person name="Kauserud H."/>
        </authorList>
    </citation>
    <scope>NUCLEOTIDE SEQUENCE</scope>
    <source>
        <strain evidence="26">CBHHK200</strain>
    </source>
</reference>
<dbReference type="InterPro" id="IPR050248">
    <property type="entry name" value="Polysacc_deacetylase_ArnD"/>
</dbReference>
<dbReference type="EC" id="3.5.1.41" evidence="20"/>
<comment type="subcellular location">
    <subcellularLocation>
        <location evidence="3">Cell membrane</location>
        <topology evidence="3">Lipid-anchor</topology>
        <topology evidence="3">GPI-anchor</topology>
    </subcellularLocation>
    <subcellularLocation>
        <location evidence="2">Secreted</location>
        <location evidence="2">Cell wall</location>
    </subcellularLocation>
</comment>
<keyword evidence="23" id="KW-1133">Transmembrane helix</keyword>
<keyword evidence="5" id="KW-1003">Cell membrane</keyword>
<evidence type="ECO:0000256" key="21">
    <source>
        <dbReference type="ARBA" id="ARBA00048494"/>
    </source>
</evidence>
<feature type="domain" description="NodB homology" evidence="25">
    <location>
        <begin position="175"/>
        <end position="371"/>
    </location>
</feature>
<evidence type="ECO:0000256" key="11">
    <source>
        <dbReference type="ARBA" id="ARBA00022801"/>
    </source>
</evidence>
<keyword evidence="15" id="KW-0119">Carbohydrate metabolism</keyword>
<evidence type="ECO:0000256" key="22">
    <source>
        <dbReference type="SAM" id="MobiDB-lite"/>
    </source>
</evidence>
<dbReference type="EMBL" id="JARJCM010000012">
    <property type="protein sequence ID" value="KAJ7042642.1"/>
    <property type="molecule type" value="Genomic_DNA"/>
</dbReference>
<dbReference type="GO" id="GO:0098552">
    <property type="term" value="C:side of membrane"/>
    <property type="evidence" value="ECO:0007669"/>
    <property type="project" value="UniProtKB-KW"/>
</dbReference>
<dbReference type="GO" id="GO:0009272">
    <property type="term" value="P:fungal-type cell wall biogenesis"/>
    <property type="evidence" value="ECO:0007669"/>
    <property type="project" value="UniProtKB-ARBA"/>
</dbReference>
<dbReference type="GO" id="GO:0046872">
    <property type="term" value="F:metal ion binding"/>
    <property type="evidence" value="ECO:0007669"/>
    <property type="project" value="UniProtKB-KW"/>
</dbReference>
<evidence type="ECO:0000256" key="18">
    <source>
        <dbReference type="ARBA" id="ARBA00023316"/>
    </source>
</evidence>
<dbReference type="SUPFAM" id="SSF88713">
    <property type="entry name" value="Glycoside hydrolase/deacetylase"/>
    <property type="match status" value="1"/>
</dbReference>
<keyword evidence="17" id="KW-0449">Lipoprotein</keyword>
<dbReference type="GO" id="GO:0006032">
    <property type="term" value="P:chitin catabolic process"/>
    <property type="evidence" value="ECO:0007669"/>
    <property type="project" value="UniProtKB-KW"/>
</dbReference>
<keyword evidence="16" id="KW-0170">Cobalt</keyword>
<feature type="region of interest" description="Disordered" evidence="22">
    <location>
        <begin position="392"/>
        <end position="423"/>
    </location>
</feature>
<dbReference type="FunFam" id="3.20.20.370:FF:000004">
    <property type="entry name" value="Related to Chitin deacetylase"/>
    <property type="match status" value="1"/>
</dbReference>
<keyword evidence="11 26" id="KW-0378">Hydrolase</keyword>
<dbReference type="Pfam" id="PF01522">
    <property type="entry name" value="Polysacc_deac_1"/>
    <property type="match status" value="1"/>
</dbReference>
<comment type="catalytic activity">
    <reaction evidence="21">
        <text>[(1-&gt;4)-N-acetyl-beta-D-glucosaminyl](n) + n H2O = chitosan + n acetate</text>
        <dbReference type="Rhea" id="RHEA:10464"/>
        <dbReference type="Rhea" id="RHEA-COMP:9593"/>
        <dbReference type="Rhea" id="RHEA-COMP:9597"/>
        <dbReference type="ChEBI" id="CHEBI:15377"/>
        <dbReference type="ChEBI" id="CHEBI:17029"/>
        <dbReference type="ChEBI" id="CHEBI:30089"/>
        <dbReference type="ChEBI" id="CHEBI:57704"/>
        <dbReference type="EC" id="3.5.1.41"/>
    </reaction>
    <physiologicalReaction direction="left-to-right" evidence="21">
        <dbReference type="Rhea" id="RHEA:10465"/>
    </physiologicalReaction>
</comment>
<gene>
    <name evidence="26" type="ORF">C8F04DRAFT_1076610</name>
</gene>
<feature type="compositionally biased region" description="Low complexity" evidence="22">
    <location>
        <begin position="392"/>
        <end position="415"/>
    </location>
</feature>
<feature type="transmembrane region" description="Helical" evidence="23">
    <location>
        <begin position="433"/>
        <end position="456"/>
    </location>
</feature>
<dbReference type="Proteomes" id="UP001218188">
    <property type="component" value="Unassembled WGS sequence"/>
</dbReference>
<evidence type="ECO:0000256" key="20">
    <source>
        <dbReference type="ARBA" id="ARBA00024056"/>
    </source>
</evidence>
<dbReference type="GO" id="GO:0071555">
    <property type="term" value="P:cell wall organization"/>
    <property type="evidence" value="ECO:0007669"/>
    <property type="project" value="UniProtKB-KW"/>
</dbReference>
<evidence type="ECO:0000256" key="10">
    <source>
        <dbReference type="ARBA" id="ARBA00022729"/>
    </source>
</evidence>
<keyword evidence="23" id="KW-0812">Transmembrane</keyword>
<evidence type="ECO:0000256" key="12">
    <source>
        <dbReference type="ARBA" id="ARBA00023024"/>
    </source>
</evidence>
<comment type="caution">
    <text evidence="26">The sequence shown here is derived from an EMBL/GenBank/DDBJ whole genome shotgun (WGS) entry which is preliminary data.</text>
</comment>
<accession>A0AAD6TET3</accession>
<evidence type="ECO:0000256" key="15">
    <source>
        <dbReference type="ARBA" id="ARBA00023277"/>
    </source>
</evidence>
<keyword evidence="18" id="KW-0961">Cell wall biogenesis/degradation</keyword>
<evidence type="ECO:0000256" key="23">
    <source>
        <dbReference type="SAM" id="Phobius"/>
    </source>
</evidence>
<dbReference type="GO" id="GO:0000272">
    <property type="term" value="P:polysaccharide catabolic process"/>
    <property type="evidence" value="ECO:0007669"/>
    <property type="project" value="UniProtKB-KW"/>
</dbReference>
<evidence type="ECO:0000256" key="8">
    <source>
        <dbReference type="ARBA" id="ARBA00022622"/>
    </source>
</evidence>
<evidence type="ECO:0000256" key="19">
    <source>
        <dbReference type="ARBA" id="ARBA00023326"/>
    </source>
</evidence>
<comment type="similarity">
    <text evidence="4">Belongs to the polysaccharide deacetylase family.</text>
</comment>
<proteinExistence type="inferred from homology"/>
<evidence type="ECO:0000313" key="27">
    <source>
        <dbReference type="Proteomes" id="UP001218188"/>
    </source>
</evidence>
<comment type="cofactor">
    <cofactor evidence="1">
        <name>Co(2+)</name>
        <dbReference type="ChEBI" id="CHEBI:48828"/>
    </cofactor>
</comment>
<evidence type="ECO:0000256" key="2">
    <source>
        <dbReference type="ARBA" id="ARBA00004191"/>
    </source>
</evidence>
<evidence type="ECO:0000256" key="16">
    <source>
        <dbReference type="ARBA" id="ARBA00023285"/>
    </source>
</evidence>
<keyword evidence="8" id="KW-0336">GPI-anchor</keyword>
<dbReference type="GO" id="GO:0005886">
    <property type="term" value="C:plasma membrane"/>
    <property type="evidence" value="ECO:0007669"/>
    <property type="project" value="UniProtKB-SubCell"/>
</dbReference>
<evidence type="ECO:0000256" key="9">
    <source>
        <dbReference type="ARBA" id="ARBA00022723"/>
    </source>
</evidence>
<keyword evidence="19" id="KW-0624">Polysaccharide degradation</keyword>
<sequence>MSKSSFVCLAAVTVAAAYNIDARQVSGVSVGTSAGPQPTQTSFSFTLATTNPTAIPLASIVSNAATQATHTLATTYAPGSIPTVVSGAPPLPNAALLAPSNYPALDKVVPTDSPEVQQWIKDVANSGVTIPDFAPTVDSGACGSNAAAVADTTRCWWTCTGCVTATDITTCPNKLTWGFTYDDGPSPYTEDLLQFLDQNNLKTTFFAVGSRVISFPNILQTEYMGGHQIGVHTWSHPPLTTLTNDQIIGELGWSKKVIKDVLGVTPLHFRPPFGDIDNRVRAIAQAMGLTPVIWTRISPQATFDTDDFDLHSGLTTASHVLQNWNYISGNASIIDTGFILLEHDLFQQSVDIATGYILPDALLHQPPFKIVPVIECQNKPLSDAYLELNDNSSNPLPSGSVPSSSANAAGSSTGSTGSGGSGSSKGSAAVATAGLPGLGAVFALALAILAGTTLLMS</sequence>
<evidence type="ECO:0000313" key="26">
    <source>
        <dbReference type="EMBL" id="KAJ7042642.1"/>
    </source>
</evidence>
<evidence type="ECO:0000256" key="1">
    <source>
        <dbReference type="ARBA" id="ARBA00001941"/>
    </source>
</evidence>
<dbReference type="InterPro" id="IPR002509">
    <property type="entry name" value="NODB_dom"/>
</dbReference>
<feature type="signal peptide" evidence="24">
    <location>
        <begin position="1"/>
        <end position="17"/>
    </location>
</feature>
<evidence type="ECO:0000256" key="24">
    <source>
        <dbReference type="SAM" id="SignalP"/>
    </source>
</evidence>
<keyword evidence="9" id="KW-0479">Metal-binding</keyword>
<name>A0AAD6TET3_9AGAR</name>
<dbReference type="GO" id="GO:0004099">
    <property type="term" value="F:chitin deacetylase activity"/>
    <property type="evidence" value="ECO:0007669"/>
    <property type="project" value="UniProtKB-EC"/>
</dbReference>
<dbReference type="InterPro" id="IPR011330">
    <property type="entry name" value="Glyco_hydro/deAcase_b/a-brl"/>
</dbReference>
<evidence type="ECO:0000256" key="4">
    <source>
        <dbReference type="ARBA" id="ARBA00010973"/>
    </source>
</evidence>
<dbReference type="AlphaFoldDB" id="A0AAD6TET3"/>
<evidence type="ECO:0000256" key="17">
    <source>
        <dbReference type="ARBA" id="ARBA00023288"/>
    </source>
</evidence>
<evidence type="ECO:0000256" key="14">
    <source>
        <dbReference type="ARBA" id="ARBA00023180"/>
    </source>
</evidence>
<dbReference type="PANTHER" id="PTHR10587:SF133">
    <property type="entry name" value="CHITIN DEACETYLASE 1-RELATED"/>
    <property type="match status" value="1"/>
</dbReference>
<keyword evidence="27" id="KW-1185">Reference proteome</keyword>